<dbReference type="NCBIfam" id="TIGR03494">
    <property type="entry name" value="salicyl_syn"/>
    <property type="match status" value="1"/>
</dbReference>
<evidence type="ECO:0000256" key="1">
    <source>
        <dbReference type="ARBA" id="ARBA00001946"/>
    </source>
</evidence>
<dbReference type="InterPro" id="IPR005801">
    <property type="entry name" value="ADC_synthase"/>
</dbReference>
<protein>
    <submittedName>
        <fullName evidence="6">Salicylate synthase</fullName>
    </submittedName>
</protein>
<dbReference type="InterPro" id="IPR019999">
    <property type="entry name" value="Anth_synth_I-like"/>
</dbReference>
<feature type="domain" description="Chorismate-utilising enzyme C-terminal" evidence="5">
    <location>
        <begin position="168"/>
        <end position="421"/>
    </location>
</feature>
<dbReference type="PANTHER" id="PTHR11236">
    <property type="entry name" value="AMINOBENZOATE/ANTHRANILATE SYNTHASE"/>
    <property type="match status" value="1"/>
</dbReference>
<keyword evidence="3" id="KW-0460">Magnesium</keyword>
<dbReference type="RefSeq" id="WP_021030593.1">
    <property type="nucleotide sequence ID" value="NZ_KI391954.1"/>
</dbReference>
<keyword evidence="4" id="KW-0456">Lyase</keyword>
<dbReference type="GO" id="GO:0016833">
    <property type="term" value="F:oxo-acid-lyase activity"/>
    <property type="evidence" value="ECO:0007669"/>
    <property type="project" value="InterPro"/>
</dbReference>
<dbReference type="Proteomes" id="UP000004816">
    <property type="component" value="Unassembled WGS sequence"/>
</dbReference>
<dbReference type="GO" id="GO:0008909">
    <property type="term" value="F:isochorismate synthase activity"/>
    <property type="evidence" value="ECO:0007669"/>
    <property type="project" value="InterPro"/>
</dbReference>
<evidence type="ECO:0000313" key="6">
    <source>
        <dbReference type="EMBL" id="EFV14747.2"/>
    </source>
</evidence>
<proteinExistence type="predicted"/>
<dbReference type="STRING" id="679197.HMPREF9336_00438"/>
<evidence type="ECO:0000256" key="4">
    <source>
        <dbReference type="ARBA" id="ARBA00023239"/>
    </source>
</evidence>
<accession>E5XLR9</accession>
<sequence>MPEVLARACAPILMARLAASGLHREYVVYERGGVWWYAGGTLATAKLTSGSLSLSRAGEPTVSEPWSGGPEAALERATAWLLEHAERVFGWVAFEFGAYRHGLADRLPPDVPLATLLAPEVLVRVEGDEVVVESDDEAARAAVSQALSAPLPGADHGPTPVDVRLDPSDYRGRVAQAVAEIQRGDYQKVILSRRVDLPFEVDFPASYERAREHNTPARSFLLNLGGIQALGFSPEMVAVVAPDGLVTTEPLAGTRAFGRGEDADLAARRDLESDPKEIHEHAISVRGSLHDLADVVEPDSAEVERFMVVRERGSVQHLASTVRGRLTGEHGRMDALAALFPAVTASGLPKAEGVEAIFRLDGPSRGLYSGSVFSAGRDGSLDAALVLRAVYQEGGRAWLRAGAGVIGQSRPEREFEETCEKLACVAEHLIAKQ</sequence>
<evidence type="ECO:0000313" key="7">
    <source>
        <dbReference type="Proteomes" id="UP000004816"/>
    </source>
</evidence>
<comment type="caution">
    <text evidence="6">The sequence shown here is derived from an EMBL/GenBank/DDBJ whole genome shotgun (WGS) entry which is preliminary data.</text>
</comment>
<reference evidence="6 7" key="1">
    <citation type="journal article" date="2011" name="Stand. Genomic Sci.">
        <title>High quality draft genome sequence of Segniliparus rugosus CDC 945(T)= (ATCC BAA-974(T)).</title>
        <authorList>
            <person name="Earl A.M."/>
            <person name="Desjardins C.A."/>
            <person name="Fitzgerald M.G."/>
            <person name="Arachchi H.M."/>
            <person name="Zeng Q."/>
            <person name="Mehta T."/>
            <person name="Griggs A."/>
            <person name="Birren B.W."/>
            <person name="Toney N.C."/>
            <person name="Carr J."/>
            <person name="Posey J."/>
            <person name="Butler W.R."/>
        </authorList>
    </citation>
    <scope>NUCLEOTIDE SEQUENCE [LARGE SCALE GENOMIC DNA]</scope>
    <source>
        <strain evidence="7">ATCC BAA-974 / DSM 45345 / CCUG 50838 / CIP 108380 / JCM 13579 / CDC 945</strain>
    </source>
</reference>
<dbReference type="Gene3D" id="3.60.120.10">
    <property type="entry name" value="Anthranilate synthase"/>
    <property type="match status" value="1"/>
</dbReference>
<dbReference type="GO" id="GO:0000162">
    <property type="term" value="P:L-tryptophan biosynthetic process"/>
    <property type="evidence" value="ECO:0007669"/>
    <property type="project" value="TreeGrafter"/>
</dbReference>
<dbReference type="Pfam" id="PF00425">
    <property type="entry name" value="Chorismate_bind"/>
    <property type="match status" value="1"/>
</dbReference>
<dbReference type="EMBL" id="ACZI02000003">
    <property type="protein sequence ID" value="EFV14747.2"/>
    <property type="molecule type" value="Genomic_DNA"/>
</dbReference>
<dbReference type="InterPro" id="IPR015890">
    <property type="entry name" value="Chorismate_C"/>
</dbReference>
<keyword evidence="7" id="KW-1185">Reference proteome</keyword>
<evidence type="ECO:0000256" key="2">
    <source>
        <dbReference type="ARBA" id="ARBA00022723"/>
    </source>
</evidence>
<dbReference type="AlphaFoldDB" id="E5XLR9"/>
<dbReference type="GO" id="GO:0046872">
    <property type="term" value="F:metal ion binding"/>
    <property type="evidence" value="ECO:0007669"/>
    <property type="project" value="UniProtKB-KW"/>
</dbReference>
<dbReference type="eggNOG" id="COG0147">
    <property type="taxonomic scope" value="Bacteria"/>
</dbReference>
<evidence type="ECO:0000259" key="5">
    <source>
        <dbReference type="Pfam" id="PF00425"/>
    </source>
</evidence>
<dbReference type="PANTHER" id="PTHR11236:SF48">
    <property type="entry name" value="ISOCHORISMATE SYNTHASE MENF"/>
    <property type="match status" value="1"/>
</dbReference>
<gene>
    <name evidence="6" type="ORF">HMPREF9336_00438</name>
</gene>
<dbReference type="InterPro" id="IPR019996">
    <property type="entry name" value="Salicylate_synthase"/>
</dbReference>
<dbReference type="HOGENOM" id="CLU_006493_2_1_11"/>
<evidence type="ECO:0000256" key="3">
    <source>
        <dbReference type="ARBA" id="ARBA00022842"/>
    </source>
</evidence>
<keyword evidence="2" id="KW-0479">Metal-binding</keyword>
<dbReference type="SUPFAM" id="SSF56322">
    <property type="entry name" value="ADC synthase"/>
    <property type="match status" value="1"/>
</dbReference>
<name>E5XLR9_SEGRC</name>
<dbReference type="OrthoDB" id="3518032at2"/>
<organism evidence="6 7">
    <name type="scientific">Segniliparus rugosus (strain ATCC BAA-974 / DSM 45345 / CCUG 50838 / CIP 108380 / JCM 13579 / CDC 945)</name>
    <dbReference type="NCBI Taxonomy" id="679197"/>
    <lineage>
        <taxon>Bacteria</taxon>
        <taxon>Bacillati</taxon>
        <taxon>Actinomycetota</taxon>
        <taxon>Actinomycetes</taxon>
        <taxon>Mycobacteriales</taxon>
        <taxon>Segniliparaceae</taxon>
        <taxon>Segniliparus</taxon>
    </lineage>
</organism>
<comment type="cofactor">
    <cofactor evidence="1">
        <name>Mg(2+)</name>
        <dbReference type="ChEBI" id="CHEBI:18420"/>
    </cofactor>
</comment>